<protein>
    <recommendedName>
        <fullName evidence="2">Programmed cell death protein 2 C-terminal domain-containing protein</fullName>
    </recommendedName>
</protein>
<feature type="compositionally biased region" description="Low complexity" evidence="1">
    <location>
        <begin position="152"/>
        <end position="169"/>
    </location>
</feature>
<sequence>MAPYDSDSSDGEEDYTETNVLLGYASKDATDDTISHLGGQPAWLDSTTPPPGQLAKCKACNGLLTLLLELNGDLPERFPGHERRLYLWGCRRKACRRKEGSVRGIRATRASKLPPLPAQAPTSEKPIQSSSPQQPKQDLGSSIFGAKPASGSSPLNPFASSSASASSNVNPFSSNPFASSASLAAKPAQRPEPAQDATASLSQTFAEKARINAEPQTTPPQALGPAELWPETSSFLPAYPRYHLDADYETLDAPSTAIPAQTRVDMDIDEPSGSSSKDKDPDTKEIFESSMDRAFQKFADRVAQNPEQVLRYEFAGQPLLYSRDDAVGKVLDGHGEGKVASKGRVPRCANCGAERVFELQLMPNAITELEAEELGLEGMEWGTIVLQVCGKDCVPRGVKEGEVGYTEEWIGVQWEEQVKR</sequence>
<dbReference type="Pfam" id="PF04194">
    <property type="entry name" value="PDCD2_C"/>
    <property type="match status" value="1"/>
</dbReference>
<dbReference type="OrthoDB" id="443682at2759"/>
<dbReference type="GO" id="GO:0005737">
    <property type="term" value="C:cytoplasm"/>
    <property type="evidence" value="ECO:0007669"/>
    <property type="project" value="InterPro"/>
</dbReference>
<accession>A0A9P4MQ12</accession>
<evidence type="ECO:0000313" key="3">
    <source>
        <dbReference type="EMBL" id="KAF2155186.1"/>
    </source>
</evidence>
<evidence type="ECO:0000259" key="2">
    <source>
        <dbReference type="Pfam" id="PF04194"/>
    </source>
</evidence>
<dbReference type="Proteomes" id="UP000799439">
    <property type="component" value="Unassembled WGS sequence"/>
</dbReference>
<organism evidence="3 4">
    <name type="scientific">Myriangium duriaei CBS 260.36</name>
    <dbReference type="NCBI Taxonomy" id="1168546"/>
    <lineage>
        <taxon>Eukaryota</taxon>
        <taxon>Fungi</taxon>
        <taxon>Dikarya</taxon>
        <taxon>Ascomycota</taxon>
        <taxon>Pezizomycotina</taxon>
        <taxon>Dothideomycetes</taxon>
        <taxon>Dothideomycetidae</taxon>
        <taxon>Myriangiales</taxon>
        <taxon>Myriangiaceae</taxon>
        <taxon>Myriangium</taxon>
    </lineage>
</organism>
<feature type="region of interest" description="Disordered" evidence="1">
    <location>
        <begin position="253"/>
        <end position="283"/>
    </location>
</feature>
<keyword evidence="4" id="KW-1185">Reference proteome</keyword>
<feature type="region of interest" description="Disordered" evidence="1">
    <location>
        <begin position="101"/>
        <end position="169"/>
    </location>
</feature>
<evidence type="ECO:0000313" key="4">
    <source>
        <dbReference type="Proteomes" id="UP000799439"/>
    </source>
</evidence>
<name>A0A9P4MQ12_9PEZI</name>
<reference evidence="3" key="1">
    <citation type="journal article" date="2020" name="Stud. Mycol.">
        <title>101 Dothideomycetes genomes: a test case for predicting lifestyles and emergence of pathogens.</title>
        <authorList>
            <person name="Haridas S."/>
            <person name="Albert R."/>
            <person name="Binder M."/>
            <person name="Bloem J."/>
            <person name="Labutti K."/>
            <person name="Salamov A."/>
            <person name="Andreopoulos B."/>
            <person name="Baker S."/>
            <person name="Barry K."/>
            <person name="Bills G."/>
            <person name="Bluhm B."/>
            <person name="Cannon C."/>
            <person name="Castanera R."/>
            <person name="Culley D."/>
            <person name="Daum C."/>
            <person name="Ezra D."/>
            <person name="Gonzalez J."/>
            <person name="Henrissat B."/>
            <person name="Kuo A."/>
            <person name="Liang C."/>
            <person name="Lipzen A."/>
            <person name="Lutzoni F."/>
            <person name="Magnuson J."/>
            <person name="Mondo S."/>
            <person name="Nolan M."/>
            <person name="Ohm R."/>
            <person name="Pangilinan J."/>
            <person name="Park H.-J."/>
            <person name="Ramirez L."/>
            <person name="Alfaro M."/>
            <person name="Sun H."/>
            <person name="Tritt A."/>
            <person name="Yoshinaga Y."/>
            <person name="Zwiers L.-H."/>
            <person name="Turgeon B."/>
            <person name="Goodwin S."/>
            <person name="Spatafora J."/>
            <person name="Crous P."/>
            <person name="Grigoriev I."/>
        </authorList>
    </citation>
    <scope>NUCLEOTIDE SEQUENCE</scope>
    <source>
        <strain evidence="3">CBS 260.36</strain>
    </source>
</reference>
<dbReference type="PANTHER" id="PTHR47524">
    <property type="entry name" value="20S RRNA ACCUMULATION PROTEIN 4"/>
    <property type="match status" value="1"/>
</dbReference>
<gene>
    <name evidence="3" type="ORF">K461DRAFT_238650</name>
</gene>
<dbReference type="EMBL" id="ML996083">
    <property type="protein sequence ID" value="KAF2155186.1"/>
    <property type="molecule type" value="Genomic_DNA"/>
</dbReference>
<proteinExistence type="predicted"/>
<dbReference type="PANTHER" id="PTHR47524:SF1">
    <property type="entry name" value="20S RRNA ACCUMULATION PROTEIN 4"/>
    <property type="match status" value="1"/>
</dbReference>
<comment type="caution">
    <text evidence="3">The sequence shown here is derived from an EMBL/GenBank/DDBJ whole genome shotgun (WGS) entry which is preliminary data.</text>
</comment>
<dbReference type="GO" id="GO:0030490">
    <property type="term" value="P:maturation of SSU-rRNA"/>
    <property type="evidence" value="ECO:0007669"/>
    <property type="project" value="TreeGrafter"/>
</dbReference>
<dbReference type="InterPro" id="IPR007320">
    <property type="entry name" value="PDCD2_C"/>
</dbReference>
<feature type="domain" description="Programmed cell death protein 2 C-terminal" evidence="2">
    <location>
        <begin position="292"/>
        <end position="414"/>
    </location>
</feature>
<evidence type="ECO:0000256" key="1">
    <source>
        <dbReference type="SAM" id="MobiDB-lite"/>
    </source>
</evidence>
<dbReference type="AlphaFoldDB" id="A0A9P4MQ12"/>
<feature type="compositionally biased region" description="Low complexity" evidence="1">
    <location>
        <begin position="126"/>
        <end position="135"/>
    </location>
</feature>